<protein>
    <recommendedName>
        <fullName evidence="2">Coenzyme Q-binding protein COQ10 START domain-containing protein</fullName>
    </recommendedName>
</protein>
<dbReference type="PANTHER" id="PTHR33824:SF7">
    <property type="entry name" value="POLYKETIDE CYCLASE_DEHYDRASE AND LIPID TRANSPORT SUPERFAMILY PROTEIN"/>
    <property type="match status" value="1"/>
</dbReference>
<dbReference type="InterPro" id="IPR005031">
    <property type="entry name" value="COQ10_START"/>
</dbReference>
<reference evidence="3 4" key="1">
    <citation type="submission" date="2019-10" db="EMBL/GenBank/DDBJ databases">
        <title>Actinomadura rubteroloni sp. nov. and Actinomadura macrotermitis sp. nov., isolated from the gut of fungus growing-termite Macrotermes natalensis.</title>
        <authorList>
            <person name="Benndorf R."/>
            <person name="Martin K."/>
            <person name="Kuefner M."/>
            <person name="De Beer W."/>
            <person name="Kaster A.-K."/>
            <person name="Vollmers J."/>
            <person name="Poulsen M."/>
            <person name="Beemelmanns C."/>
        </authorList>
    </citation>
    <scope>NUCLEOTIDE SEQUENCE [LARGE SCALE GENOMIC DNA]</scope>
    <source>
        <strain evidence="3 4">RB68</strain>
    </source>
</reference>
<gene>
    <name evidence="3" type="ORF">ACRB68_61480</name>
</gene>
<accession>A0A7K0C3U4</accession>
<dbReference type="AlphaFoldDB" id="A0A7K0C3U4"/>
<name>A0A7K0C3U4_9ACTN</name>
<dbReference type="RefSeq" id="WP_207709872.1">
    <property type="nucleotide sequence ID" value="NZ_WEGH01000004.1"/>
</dbReference>
<evidence type="ECO:0000259" key="2">
    <source>
        <dbReference type="Pfam" id="PF03364"/>
    </source>
</evidence>
<dbReference type="CDD" id="cd07817">
    <property type="entry name" value="SRPBCC_8"/>
    <property type="match status" value="1"/>
</dbReference>
<evidence type="ECO:0000313" key="4">
    <source>
        <dbReference type="Proteomes" id="UP000487268"/>
    </source>
</evidence>
<proteinExistence type="predicted"/>
<dbReference type="EMBL" id="WEGH01000004">
    <property type="protein sequence ID" value="MQY08046.1"/>
    <property type="molecule type" value="Genomic_DNA"/>
</dbReference>
<sequence length="276" mass="28897">MSTIEHSVDVDVPVRVAYDQWTRFGEFPRFMDGVDAIEQISETRTRWHTSIAGVNRDFDAETTEQIQDQRVAWVSLDKPRQAGAVTFSPLGADRTRIRLEMDFEPEGAVEKIGDALNLVDRRVKGDLERFKEFIESADRPADTALPGEPAPPVGAVGAPGAAPPGVVPGAEPASGLGGEPGSPVADVPHTRPDAGLGPQSGIGPGARADDEFGAGPGTRPGEQFGGRTGSAARPGGENDMGSALGERPGLPADHQMGGGLSALPGDEERPGEGRRP</sequence>
<dbReference type="PANTHER" id="PTHR33824">
    <property type="entry name" value="POLYKETIDE CYCLASE/DEHYDRASE AND LIPID TRANSPORT SUPERFAMILY PROTEIN"/>
    <property type="match status" value="1"/>
</dbReference>
<feature type="domain" description="Coenzyme Q-binding protein COQ10 START" evidence="2">
    <location>
        <begin position="10"/>
        <end position="129"/>
    </location>
</feature>
<feature type="compositionally biased region" description="Basic and acidic residues" evidence="1">
    <location>
        <begin position="266"/>
        <end position="276"/>
    </location>
</feature>
<keyword evidence="4" id="KW-1185">Reference proteome</keyword>
<dbReference type="Gene3D" id="3.30.530.20">
    <property type="match status" value="1"/>
</dbReference>
<evidence type="ECO:0000313" key="3">
    <source>
        <dbReference type="EMBL" id="MQY08046.1"/>
    </source>
</evidence>
<dbReference type="Pfam" id="PF03364">
    <property type="entry name" value="Polyketide_cyc"/>
    <property type="match status" value="1"/>
</dbReference>
<feature type="compositionally biased region" description="Gly residues" evidence="1">
    <location>
        <begin position="214"/>
        <end position="228"/>
    </location>
</feature>
<organism evidence="3 4">
    <name type="scientific">Actinomadura macrotermitis</name>
    <dbReference type="NCBI Taxonomy" id="2585200"/>
    <lineage>
        <taxon>Bacteria</taxon>
        <taxon>Bacillati</taxon>
        <taxon>Actinomycetota</taxon>
        <taxon>Actinomycetes</taxon>
        <taxon>Streptosporangiales</taxon>
        <taxon>Thermomonosporaceae</taxon>
        <taxon>Actinomadura</taxon>
    </lineage>
</organism>
<evidence type="ECO:0000256" key="1">
    <source>
        <dbReference type="SAM" id="MobiDB-lite"/>
    </source>
</evidence>
<dbReference type="InterPro" id="IPR023393">
    <property type="entry name" value="START-like_dom_sf"/>
</dbReference>
<dbReference type="SUPFAM" id="SSF55961">
    <property type="entry name" value="Bet v1-like"/>
    <property type="match status" value="1"/>
</dbReference>
<dbReference type="InterPro" id="IPR047137">
    <property type="entry name" value="ORF3"/>
</dbReference>
<dbReference type="Proteomes" id="UP000487268">
    <property type="component" value="Unassembled WGS sequence"/>
</dbReference>
<feature type="region of interest" description="Disordered" evidence="1">
    <location>
        <begin position="134"/>
        <end position="276"/>
    </location>
</feature>
<comment type="caution">
    <text evidence="3">The sequence shown here is derived from an EMBL/GenBank/DDBJ whole genome shotgun (WGS) entry which is preliminary data.</text>
</comment>